<dbReference type="Proteomes" id="UP001203665">
    <property type="component" value="Unassembled WGS sequence"/>
</dbReference>
<gene>
    <name evidence="1" type="ORF">NDM98_13390</name>
</gene>
<proteinExistence type="predicted"/>
<name>A0ABT0XKF0_9BACI</name>
<dbReference type="EMBL" id="JAMQJY010000001">
    <property type="protein sequence ID" value="MCM2676385.1"/>
    <property type="molecule type" value="Genomic_DNA"/>
</dbReference>
<accession>A0ABT0XKF0</accession>
<protein>
    <submittedName>
        <fullName evidence="1">Uncharacterized protein</fullName>
    </submittedName>
</protein>
<keyword evidence="2" id="KW-1185">Reference proteome</keyword>
<sequence>MSEVLTHWELIIDELQAMMTIDIQEIPKKVVFSNYGLNSLLTKDHMIYQTHSTTSVVDFNTSKDFEKNLIELMIPKRGNTELFFEWTNMTSQFIRGELNVEVEWPGLSVDAMGFDDDLETAFNQLYADFDALSIDVKRSFLDAWYTDMDESWTWIEVTSLMEEMKAQ</sequence>
<organism evidence="1 2">
    <name type="scientific">Alkalicoccobacillus plakortidis</name>
    <dbReference type="NCBI Taxonomy" id="444060"/>
    <lineage>
        <taxon>Bacteria</taxon>
        <taxon>Bacillati</taxon>
        <taxon>Bacillota</taxon>
        <taxon>Bacilli</taxon>
        <taxon>Bacillales</taxon>
        <taxon>Bacillaceae</taxon>
        <taxon>Alkalicoccobacillus</taxon>
    </lineage>
</organism>
<reference evidence="1" key="1">
    <citation type="submission" date="2022-06" db="EMBL/GenBank/DDBJ databases">
        <title>Alkalicoccobacillus porphyridii sp. nov., isolated from a marine red alga, Porphyridium purpureum and reclassification of Shouchella plakortidis and Shouchella gibsonii as Alkalicoccobacillus plakortidis comb. nov. and Alkalicoccobacillus gibsonii comb. nov.</title>
        <authorList>
            <person name="Kim K.H."/>
            <person name="Lee J.K."/>
            <person name="Han D.M."/>
            <person name="Baek J.H."/>
            <person name="Jeon C.O."/>
        </authorList>
    </citation>
    <scope>NUCLEOTIDE SEQUENCE</scope>
    <source>
        <strain evidence="1">DSM 19153</strain>
    </source>
</reference>
<dbReference type="RefSeq" id="WP_251608452.1">
    <property type="nucleotide sequence ID" value="NZ_JAMQJY010000001.1"/>
</dbReference>
<evidence type="ECO:0000313" key="1">
    <source>
        <dbReference type="EMBL" id="MCM2676385.1"/>
    </source>
</evidence>
<comment type="caution">
    <text evidence="1">The sequence shown here is derived from an EMBL/GenBank/DDBJ whole genome shotgun (WGS) entry which is preliminary data.</text>
</comment>
<evidence type="ECO:0000313" key="2">
    <source>
        <dbReference type="Proteomes" id="UP001203665"/>
    </source>
</evidence>